<dbReference type="RefSeq" id="WP_394315722.1">
    <property type="nucleotide sequence ID" value="NZ_JBHGPK010000095.1"/>
</dbReference>
<comment type="caution">
    <text evidence="1">The sequence shown here is derived from an EMBL/GenBank/DDBJ whole genome shotgun (WGS) entry which is preliminary data.</text>
</comment>
<name>A0ABV6ZSJ4_9HYPH</name>
<proteinExistence type="predicted"/>
<organism evidence="1 2">
    <name type="scientific">Labrys neptuniae</name>
    <dbReference type="NCBI Taxonomy" id="376174"/>
    <lineage>
        <taxon>Bacteria</taxon>
        <taxon>Pseudomonadati</taxon>
        <taxon>Pseudomonadota</taxon>
        <taxon>Alphaproteobacteria</taxon>
        <taxon>Hyphomicrobiales</taxon>
        <taxon>Xanthobacteraceae</taxon>
        <taxon>Labrys</taxon>
    </lineage>
</organism>
<evidence type="ECO:0000313" key="2">
    <source>
        <dbReference type="Proteomes" id="UP001595190"/>
    </source>
</evidence>
<evidence type="ECO:0000313" key="1">
    <source>
        <dbReference type="EMBL" id="MFC2255162.1"/>
    </source>
</evidence>
<gene>
    <name evidence="1" type="ORF">ACETRX_37000</name>
</gene>
<accession>A0ABV6ZSJ4</accession>
<protein>
    <submittedName>
        <fullName evidence="1">Uncharacterized protein</fullName>
    </submittedName>
</protein>
<dbReference type="EMBL" id="JBHGPK010000095">
    <property type="protein sequence ID" value="MFC2255162.1"/>
    <property type="molecule type" value="Genomic_DNA"/>
</dbReference>
<dbReference type="Proteomes" id="UP001595190">
    <property type="component" value="Unassembled WGS sequence"/>
</dbReference>
<reference evidence="1 2" key="1">
    <citation type="submission" date="2024-09" db="EMBL/GenBank/DDBJ databases">
        <title>Description of Labrys sedimenti sp. nov., isolated from a diclofenac-degrading enrichment culture, and genome-based reclassification of Labrys portucalensis as a later heterotypic synonym of Labrys neptuniae.</title>
        <authorList>
            <person name="Tancsics A."/>
            <person name="Csepanyi A."/>
        </authorList>
    </citation>
    <scope>NUCLEOTIDE SEQUENCE [LARGE SCALE GENOMIC DNA]</scope>
    <source>
        <strain evidence="1 2">LMG 23412</strain>
    </source>
</reference>
<sequence>MTASATVRPGLPFYQINAGNTCPLLALIASHFSKQWATNAFAHITDGRDLSIAIGLPHRQDAMLGVRIPNESGHLFRREAGHRSDLMSATIPI</sequence>